<gene>
    <name evidence="4" type="ORF">ACFY05_23300</name>
</gene>
<dbReference type="InterPro" id="IPR011576">
    <property type="entry name" value="Pyridox_Oxase_N"/>
</dbReference>
<dbReference type="EMBL" id="JBIAXI010000014">
    <property type="protein sequence ID" value="MFF4775783.1"/>
    <property type="molecule type" value="Genomic_DNA"/>
</dbReference>
<dbReference type="InterPro" id="IPR012349">
    <property type="entry name" value="Split_barrel_FMN-bd"/>
</dbReference>
<dbReference type="InterPro" id="IPR052019">
    <property type="entry name" value="F420H2_bilvrd_red/Heme_oxyg"/>
</dbReference>
<keyword evidence="1" id="KW-0560">Oxidoreductase</keyword>
<organism evidence="4 5">
    <name type="scientific">Microtetraspora fusca</name>
    <dbReference type="NCBI Taxonomy" id="1997"/>
    <lineage>
        <taxon>Bacteria</taxon>
        <taxon>Bacillati</taxon>
        <taxon>Actinomycetota</taxon>
        <taxon>Actinomycetes</taxon>
        <taxon>Streptosporangiales</taxon>
        <taxon>Streptosporangiaceae</taxon>
        <taxon>Microtetraspora</taxon>
    </lineage>
</organism>
<protein>
    <submittedName>
        <fullName evidence="4">Pyridoxamine 5'-phosphate oxidase family protein</fullName>
    </submittedName>
</protein>
<keyword evidence="5" id="KW-1185">Reference proteome</keyword>
<accession>A0ABW6V9U6</accession>
<reference evidence="4 5" key="1">
    <citation type="submission" date="2024-10" db="EMBL/GenBank/DDBJ databases">
        <title>The Natural Products Discovery Center: Release of the First 8490 Sequenced Strains for Exploring Actinobacteria Biosynthetic Diversity.</title>
        <authorList>
            <person name="Kalkreuter E."/>
            <person name="Kautsar S.A."/>
            <person name="Yang D."/>
            <person name="Bader C.D."/>
            <person name="Teijaro C.N."/>
            <person name="Fluegel L."/>
            <person name="Davis C.M."/>
            <person name="Simpson J.R."/>
            <person name="Lauterbach L."/>
            <person name="Steele A.D."/>
            <person name="Gui C."/>
            <person name="Meng S."/>
            <person name="Li G."/>
            <person name="Viehrig K."/>
            <person name="Ye F."/>
            <person name="Su P."/>
            <person name="Kiefer A.F."/>
            <person name="Nichols A."/>
            <person name="Cepeda A.J."/>
            <person name="Yan W."/>
            <person name="Fan B."/>
            <person name="Jiang Y."/>
            <person name="Adhikari A."/>
            <person name="Zheng C.-J."/>
            <person name="Schuster L."/>
            <person name="Cowan T.M."/>
            <person name="Smanski M.J."/>
            <person name="Chevrette M.G."/>
            <person name="De Carvalho L.P.S."/>
            <person name="Shen B."/>
        </authorList>
    </citation>
    <scope>NUCLEOTIDE SEQUENCE [LARGE SCALE GENOMIC DNA]</scope>
    <source>
        <strain evidence="4 5">NPDC001281</strain>
    </source>
</reference>
<feature type="region of interest" description="Disordered" evidence="2">
    <location>
        <begin position="122"/>
        <end position="151"/>
    </location>
</feature>
<proteinExistence type="predicted"/>
<dbReference type="PANTHER" id="PTHR35176:SF1">
    <property type="entry name" value="F420H(2)-DEPENDENT BILIVERDIN REDUCTASE"/>
    <property type="match status" value="1"/>
</dbReference>
<name>A0ABW6V9U6_MICFU</name>
<evidence type="ECO:0000256" key="1">
    <source>
        <dbReference type="ARBA" id="ARBA00023002"/>
    </source>
</evidence>
<sequence>MSDPPSSAEAFLAEPHAAALTTLRPDGSPHLVVVRFTWDRAAALVRVLTVASSRKARNVAARPGGRAAPCQVEGFRWVTLEGAATVSSDPRRMAGRSRLSVVAGDGRQVAGCGRTGLVGSRYGPRSRVSCSRTCSAGLPSPDRPQAMSAPL</sequence>
<dbReference type="Gene3D" id="2.30.110.10">
    <property type="entry name" value="Electron Transport, Fmn-binding Protein, Chain A"/>
    <property type="match status" value="1"/>
</dbReference>
<evidence type="ECO:0000313" key="5">
    <source>
        <dbReference type="Proteomes" id="UP001602119"/>
    </source>
</evidence>
<evidence type="ECO:0000259" key="3">
    <source>
        <dbReference type="Pfam" id="PF01243"/>
    </source>
</evidence>
<dbReference type="SUPFAM" id="SSF50475">
    <property type="entry name" value="FMN-binding split barrel"/>
    <property type="match status" value="1"/>
</dbReference>
<evidence type="ECO:0000256" key="2">
    <source>
        <dbReference type="SAM" id="MobiDB-lite"/>
    </source>
</evidence>
<feature type="domain" description="Pyridoxamine 5'-phosphate oxidase N-terminal" evidence="3">
    <location>
        <begin position="8"/>
        <end position="93"/>
    </location>
</feature>
<evidence type="ECO:0000313" key="4">
    <source>
        <dbReference type="EMBL" id="MFF4775783.1"/>
    </source>
</evidence>
<comment type="caution">
    <text evidence="4">The sequence shown here is derived from an EMBL/GenBank/DDBJ whole genome shotgun (WGS) entry which is preliminary data.</text>
</comment>
<dbReference type="Pfam" id="PF01243">
    <property type="entry name" value="PNPOx_N"/>
    <property type="match status" value="1"/>
</dbReference>
<dbReference type="Proteomes" id="UP001602119">
    <property type="component" value="Unassembled WGS sequence"/>
</dbReference>
<dbReference type="RefSeq" id="WP_387344011.1">
    <property type="nucleotide sequence ID" value="NZ_JBIAXI010000014.1"/>
</dbReference>
<dbReference type="PANTHER" id="PTHR35176">
    <property type="entry name" value="HEME OXYGENASE HI_0854-RELATED"/>
    <property type="match status" value="1"/>
</dbReference>